<dbReference type="PROSITE" id="PS50893">
    <property type="entry name" value="ABC_TRANSPORTER_2"/>
    <property type="match status" value="1"/>
</dbReference>
<dbReference type="PROSITE" id="PS51866">
    <property type="entry name" value="MOP"/>
    <property type="match status" value="1"/>
</dbReference>
<dbReference type="InterPro" id="IPR003439">
    <property type="entry name" value="ABC_transporter-like_ATP-bd"/>
</dbReference>
<proteinExistence type="predicted"/>
<dbReference type="RefSeq" id="WP_386735764.1">
    <property type="nucleotide sequence ID" value="NZ_JBHRXI010000010.1"/>
</dbReference>
<dbReference type="InterPro" id="IPR017871">
    <property type="entry name" value="ABC_transporter-like_CS"/>
</dbReference>
<dbReference type="InterPro" id="IPR027417">
    <property type="entry name" value="P-loop_NTPase"/>
</dbReference>
<keyword evidence="13" id="KW-1185">Reference proteome</keyword>
<dbReference type="SMART" id="SM00382">
    <property type="entry name" value="AAA"/>
    <property type="match status" value="1"/>
</dbReference>
<dbReference type="SUPFAM" id="SSF50331">
    <property type="entry name" value="MOP-like"/>
    <property type="match status" value="1"/>
</dbReference>
<keyword evidence="4" id="KW-0997">Cell inner membrane</keyword>
<keyword evidence="3 9" id="KW-0500">Molybdenum</keyword>
<keyword evidence="7" id="KW-1278">Translocase</keyword>
<evidence type="ECO:0000256" key="7">
    <source>
        <dbReference type="ARBA" id="ARBA00022967"/>
    </source>
</evidence>
<evidence type="ECO:0000256" key="5">
    <source>
        <dbReference type="ARBA" id="ARBA00022741"/>
    </source>
</evidence>
<evidence type="ECO:0000259" key="10">
    <source>
        <dbReference type="PROSITE" id="PS50893"/>
    </source>
</evidence>
<dbReference type="SUPFAM" id="SSF52540">
    <property type="entry name" value="P-loop containing nucleoside triphosphate hydrolases"/>
    <property type="match status" value="1"/>
</dbReference>
<dbReference type="EMBL" id="JBHRXI010000010">
    <property type="protein sequence ID" value="MFC3614507.1"/>
    <property type="molecule type" value="Genomic_DNA"/>
</dbReference>
<accession>A0ABV7THX7</accession>
<keyword evidence="2" id="KW-1003">Cell membrane</keyword>
<evidence type="ECO:0000256" key="4">
    <source>
        <dbReference type="ARBA" id="ARBA00022519"/>
    </source>
</evidence>
<keyword evidence="8" id="KW-0472">Membrane</keyword>
<dbReference type="Pfam" id="PF00005">
    <property type="entry name" value="ABC_tran"/>
    <property type="match status" value="1"/>
</dbReference>
<comment type="caution">
    <text evidence="12">The sequence shown here is derived from an EMBL/GenBank/DDBJ whole genome shotgun (WGS) entry which is preliminary data.</text>
</comment>
<sequence>MTLSVAIRHQLPGFALDVRFDAPPGVTVLFGRSGSGKTSIVNAVAGLLRPDDGRVAVDGDVLLDTARNVWMPPHRRRLGYVFQEARLFPHMTVRQNLLYGRWFAPRNARAEDPDHVIDMLGIVHLLGRRPAALSGGERQRVAIGRALLAAPRLILADEPLAALDDARKSEILPYLERLRDEVAIPILYVTHSAAEVARLATSVVALQDGRVIRQGPAAEVLADPGVAPAGIRAVGAVLTAQVVAHHADGLTEVRAGSDTLFLPHVPQTAGDTLRIRIAAQEVILASKRPEGLSALNIVEGEVHSIRPGSGPGALVSVHCSGGTLLARVTQRSLATLGLAEGSKCFAVIKTVAIAPEDIGG</sequence>
<dbReference type="Proteomes" id="UP001595629">
    <property type="component" value="Unassembled WGS sequence"/>
</dbReference>
<feature type="domain" description="Mop" evidence="11">
    <location>
        <begin position="291"/>
        <end position="357"/>
    </location>
</feature>
<feature type="domain" description="ABC transporter" evidence="10">
    <location>
        <begin position="1"/>
        <end position="233"/>
    </location>
</feature>
<dbReference type="Gene3D" id="3.40.50.300">
    <property type="entry name" value="P-loop containing nucleotide triphosphate hydrolases"/>
    <property type="match status" value="1"/>
</dbReference>
<dbReference type="PANTHER" id="PTHR43514">
    <property type="entry name" value="ABC TRANSPORTER I FAMILY MEMBER 10"/>
    <property type="match status" value="1"/>
</dbReference>
<dbReference type="PROSITE" id="PS00211">
    <property type="entry name" value="ABC_TRANSPORTER_1"/>
    <property type="match status" value="1"/>
</dbReference>
<dbReference type="Gene3D" id="2.40.50.100">
    <property type="match status" value="1"/>
</dbReference>
<organism evidence="12 13">
    <name type="scientific">Lutimaribacter marinistellae</name>
    <dbReference type="NCBI Taxonomy" id="1820329"/>
    <lineage>
        <taxon>Bacteria</taxon>
        <taxon>Pseudomonadati</taxon>
        <taxon>Pseudomonadota</taxon>
        <taxon>Alphaproteobacteria</taxon>
        <taxon>Rhodobacterales</taxon>
        <taxon>Roseobacteraceae</taxon>
        <taxon>Lutimaribacter</taxon>
    </lineage>
</organism>
<dbReference type="InterPro" id="IPR004606">
    <property type="entry name" value="Mop_domain"/>
</dbReference>
<dbReference type="InterPro" id="IPR003593">
    <property type="entry name" value="AAA+_ATPase"/>
</dbReference>
<reference evidence="13" key="1">
    <citation type="journal article" date="2019" name="Int. J. Syst. Evol. Microbiol.">
        <title>The Global Catalogue of Microorganisms (GCM) 10K type strain sequencing project: providing services to taxonomists for standard genome sequencing and annotation.</title>
        <authorList>
            <consortium name="The Broad Institute Genomics Platform"/>
            <consortium name="The Broad Institute Genome Sequencing Center for Infectious Disease"/>
            <person name="Wu L."/>
            <person name="Ma J."/>
        </authorList>
    </citation>
    <scope>NUCLEOTIDE SEQUENCE [LARGE SCALE GENOMIC DNA]</scope>
    <source>
        <strain evidence="13">KCTC 42911</strain>
    </source>
</reference>
<dbReference type="InterPro" id="IPR005116">
    <property type="entry name" value="Transp-assoc_OB_typ1"/>
</dbReference>
<keyword evidence="1" id="KW-0813">Transport</keyword>
<protein>
    <submittedName>
        <fullName evidence="12">Molybdenum ABC transporter ATP-binding protein</fullName>
    </submittedName>
</protein>
<evidence type="ECO:0000256" key="6">
    <source>
        <dbReference type="ARBA" id="ARBA00022840"/>
    </source>
</evidence>
<dbReference type="InterPro" id="IPR050334">
    <property type="entry name" value="Molybdenum_import_ModC"/>
</dbReference>
<evidence type="ECO:0000256" key="9">
    <source>
        <dbReference type="PROSITE-ProRule" id="PRU01213"/>
    </source>
</evidence>
<dbReference type="NCBIfam" id="TIGR02142">
    <property type="entry name" value="modC_ABC"/>
    <property type="match status" value="1"/>
</dbReference>
<dbReference type="PANTHER" id="PTHR43514:SF4">
    <property type="entry name" value="ABC TRANSPORTER I FAMILY MEMBER 10"/>
    <property type="match status" value="1"/>
</dbReference>
<keyword evidence="5" id="KW-0547">Nucleotide-binding</keyword>
<evidence type="ECO:0000256" key="3">
    <source>
        <dbReference type="ARBA" id="ARBA00022505"/>
    </source>
</evidence>
<dbReference type="GO" id="GO:0005524">
    <property type="term" value="F:ATP binding"/>
    <property type="evidence" value="ECO:0007669"/>
    <property type="project" value="UniProtKB-KW"/>
</dbReference>
<keyword evidence="6 12" id="KW-0067">ATP-binding</keyword>
<name>A0ABV7THX7_9RHOB</name>
<dbReference type="InterPro" id="IPR008995">
    <property type="entry name" value="Mo/tungstate-bd_C_term_dom"/>
</dbReference>
<evidence type="ECO:0000256" key="1">
    <source>
        <dbReference type="ARBA" id="ARBA00022448"/>
    </source>
</evidence>
<evidence type="ECO:0000256" key="8">
    <source>
        <dbReference type="ARBA" id="ARBA00023136"/>
    </source>
</evidence>
<gene>
    <name evidence="12" type="primary">modC</name>
    <name evidence="12" type="ORF">ACFORG_12095</name>
</gene>
<evidence type="ECO:0000313" key="13">
    <source>
        <dbReference type="Proteomes" id="UP001595629"/>
    </source>
</evidence>
<dbReference type="InterPro" id="IPR011868">
    <property type="entry name" value="ModC_ABC_ATP-bd"/>
</dbReference>
<evidence type="ECO:0000256" key="2">
    <source>
        <dbReference type="ARBA" id="ARBA00022475"/>
    </source>
</evidence>
<evidence type="ECO:0000313" key="12">
    <source>
        <dbReference type="EMBL" id="MFC3614507.1"/>
    </source>
</evidence>
<dbReference type="Pfam" id="PF03459">
    <property type="entry name" value="TOBE"/>
    <property type="match status" value="1"/>
</dbReference>
<evidence type="ECO:0000259" key="11">
    <source>
        <dbReference type="PROSITE" id="PS51866"/>
    </source>
</evidence>